<keyword evidence="2" id="KW-1185">Reference proteome</keyword>
<comment type="caution">
    <text evidence="1">The sequence shown here is derived from an EMBL/GenBank/DDBJ whole genome shotgun (WGS) entry which is preliminary data.</text>
</comment>
<reference evidence="1" key="1">
    <citation type="journal article" date="2014" name="Int. J. Syst. Evol. Microbiol.">
        <title>Complete genome sequence of Corynebacterium casei LMG S-19264T (=DSM 44701T), isolated from a smear-ripened cheese.</title>
        <authorList>
            <consortium name="US DOE Joint Genome Institute (JGI-PGF)"/>
            <person name="Walter F."/>
            <person name="Albersmeier A."/>
            <person name="Kalinowski J."/>
            <person name="Ruckert C."/>
        </authorList>
    </citation>
    <scope>NUCLEOTIDE SEQUENCE</scope>
    <source>
        <strain evidence="1">JCM 4988</strain>
    </source>
</reference>
<accession>A0A918QA95</accession>
<dbReference type="AlphaFoldDB" id="A0A918QA95"/>
<proteinExistence type="predicted"/>
<evidence type="ECO:0000313" key="2">
    <source>
        <dbReference type="Proteomes" id="UP000630936"/>
    </source>
</evidence>
<protein>
    <submittedName>
        <fullName evidence="1">Uncharacterized protein</fullName>
    </submittedName>
</protein>
<reference evidence="1" key="2">
    <citation type="submission" date="2020-09" db="EMBL/GenBank/DDBJ databases">
        <authorList>
            <person name="Sun Q."/>
            <person name="Ohkuma M."/>
        </authorList>
    </citation>
    <scope>NUCLEOTIDE SEQUENCE</scope>
    <source>
        <strain evidence="1">JCM 4988</strain>
    </source>
</reference>
<sequence length="94" mass="10283">MRAHRWAMTWRLTARDPQALFAPFDAERCAGVVLLGTHETPGARADDFLAGYRTALPVLAAHIPCEGGPGSAWREREAYRALTAELLGEGHRLG</sequence>
<dbReference type="EMBL" id="BMWG01000009">
    <property type="protein sequence ID" value="GGZ36507.1"/>
    <property type="molecule type" value="Genomic_DNA"/>
</dbReference>
<dbReference type="RefSeq" id="WP_190123875.1">
    <property type="nucleotide sequence ID" value="NZ_BMWG01000009.1"/>
</dbReference>
<name>A0A918QA95_9ACTN</name>
<organism evidence="1 2">
    <name type="scientific">Streptomyces inusitatus</name>
    <dbReference type="NCBI Taxonomy" id="68221"/>
    <lineage>
        <taxon>Bacteria</taxon>
        <taxon>Bacillati</taxon>
        <taxon>Actinomycetota</taxon>
        <taxon>Actinomycetes</taxon>
        <taxon>Kitasatosporales</taxon>
        <taxon>Streptomycetaceae</taxon>
        <taxon>Streptomyces</taxon>
    </lineage>
</organism>
<evidence type="ECO:0000313" key="1">
    <source>
        <dbReference type="EMBL" id="GGZ36507.1"/>
    </source>
</evidence>
<gene>
    <name evidence="1" type="ORF">GCM10010387_33210</name>
</gene>
<dbReference type="Proteomes" id="UP000630936">
    <property type="component" value="Unassembled WGS sequence"/>
</dbReference>